<sequence length="84" mass="9611">MFPSTCINTNSCSSRPHRHHQSQGQITTNTIQYISTSPAPCEHHQQLEEFLRHSITNRPHINCETRLRILARKAAARPHFIPAS</sequence>
<protein>
    <submittedName>
        <fullName evidence="2">Uncharacterized protein</fullName>
    </submittedName>
</protein>
<feature type="compositionally biased region" description="Polar residues" evidence="1">
    <location>
        <begin position="1"/>
        <end position="14"/>
    </location>
</feature>
<name>A0A4Y7JNB3_PAPSO</name>
<accession>A0A4Y7JNB3</accession>
<proteinExistence type="predicted"/>
<gene>
    <name evidence="2" type="ORF">C5167_022982</name>
</gene>
<feature type="region of interest" description="Disordered" evidence="1">
    <location>
        <begin position="1"/>
        <end position="25"/>
    </location>
</feature>
<evidence type="ECO:0000313" key="2">
    <source>
        <dbReference type="EMBL" id="RZC61219.1"/>
    </source>
</evidence>
<keyword evidence="3" id="KW-1185">Reference proteome</keyword>
<dbReference type="Proteomes" id="UP000316621">
    <property type="component" value="Chromosome 5"/>
</dbReference>
<reference evidence="2 3" key="1">
    <citation type="journal article" date="2018" name="Science">
        <title>The opium poppy genome and morphinan production.</title>
        <authorList>
            <person name="Guo L."/>
            <person name="Winzer T."/>
            <person name="Yang X."/>
            <person name="Li Y."/>
            <person name="Ning Z."/>
            <person name="He Z."/>
            <person name="Teodor R."/>
            <person name="Lu Y."/>
            <person name="Bowser T.A."/>
            <person name="Graham I.A."/>
            <person name="Ye K."/>
        </authorList>
    </citation>
    <scope>NUCLEOTIDE SEQUENCE [LARGE SCALE GENOMIC DNA]</scope>
    <source>
        <strain evidence="3">cv. HN1</strain>
        <tissue evidence="2">Leaves</tissue>
    </source>
</reference>
<evidence type="ECO:0000313" key="3">
    <source>
        <dbReference type="Proteomes" id="UP000316621"/>
    </source>
</evidence>
<evidence type="ECO:0000256" key="1">
    <source>
        <dbReference type="SAM" id="MobiDB-lite"/>
    </source>
</evidence>
<dbReference type="EMBL" id="CM010719">
    <property type="protein sequence ID" value="RZC61219.1"/>
    <property type="molecule type" value="Genomic_DNA"/>
</dbReference>
<dbReference type="AlphaFoldDB" id="A0A4Y7JNB3"/>
<dbReference type="Gramene" id="RZC61219">
    <property type="protein sequence ID" value="RZC61219"/>
    <property type="gene ID" value="C5167_022982"/>
</dbReference>
<organism evidence="2 3">
    <name type="scientific">Papaver somniferum</name>
    <name type="common">Opium poppy</name>
    <dbReference type="NCBI Taxonomy" id="3469"/>
    <lineage>
        <taxon>Eukaryota</taxon>
        <taxon>Viridiplantae</taxon>
        <taxon>Streptophyta</taxon>
        <taxon>Embryophyta</taxon>
        <taxon>Tracheophyta</taxon>
        <taxon>Spermatophyta</taxon>
        <taxon>Magnoliopsida</taxon>
        <taxon>Ranunculales</taxon>
        <taxon>Papaveraceae</taxon>
        <taxon>Papaveroideae</taxon>
        <taxon>Papaver</taxon>
    </lineage>
</organism>